<keyword evidence="2" id="KW-1185">Reference proteome</keyword>
<dbReference type="Proteomes" id="UP001629246">
    <property type="component" value="Unassembled WGS sequence"/>
</dbReference>
<proteinExistence type="predicted"/>
<gene>
    <name evidence="1" type="ORF">PQR62_21175</name>
</gene>
<comment type="caution">
    <text evidence="1">The sequence shown here is derived from an EMBL/GenBank/DDBJ whole genome shotgun (WGS) entry which is preliminary data.</text>
</comment>
<name>A0ABW9AEG6_9BURK</name>
<sequence>MQGCASGFAARGDHTLFDPAARKMLFLKLDARIWWVFNFDMIGRWRLRSRYVPANAGSVHQPPREEFYLQFQLRAERLPSIRMAVADRRSGEVWAHRLPAILGRACD</sequence>
<organism evidence="1 2">
    <name type="scientific">Herbaspirillum lusitanum</name>
    <dbReference type="NCBI Taxonomy" id="213312"/>
    <lineage>
        <taxon>Bacteria</taxon>
        <taxon>Pseudomonadati</taxon>
        <taxon>Pseudomonadota</taxon>
        <taxon>Betaproteobacteria</taxon>
        <taxon>Burkholderiales</taxon>
        <taxon>Oxalobacteraceae</taxon>
        <taxon>Herbaspirillum</taxon>
    </lineage>
</organism>
<evidence type="ECO:0000313" key="1">
    <source>
        <dbReference type="EMBL" id="MFL9926800.1"/>
    </source>
</evidence>
<protein>
    <submittedName>
        <fullName evidence="1">Uncharacterized protein</fullName>
    </submittedName>
</protein>
<reference evidence="1 2" key="1">
    <citation type="journal article" date="2024" name="Chem. Sci.">
        <title>Discovery of megapolipeptins by genome mining of a Burkholderiales bacteria collection.</title>
        <authorList>
            <person name="Paulo B.S."/>
            <person name="Recchia M.J.J."/>
            <person name="Lee S."/>
            <person name="Fergusson C.H."/>
            <person name="Romanowski S.B."/>
            <person name="Hernandez A."/>
            <person name="Krull N."/>
            <person name="Liu D.Y."/>
            <person name="Cavanagh H."/>
            <person name="Bos A."/>
            <person name="Gray C.A."/>
            <person name="Murphy B.T."/>
            <person name="Linington R.G."/>
            <person name="Eustaquio A.S."/>
        </authorList>
    </citation>
    <scope>NUCLEOTIDE SEQUENCE [LARGE SCALE GENOMIC DNA]</scope>
    <source>
        <strain evidence="1 2">RL21-008-BIB-A</strain>
    </source>
</reference>
<accession>A0ABW9AEG6</accession>
<evidence type="ECO:0000313" key="2">
    <source>
        <dbReference type="Proteomes" id="UP001629246"/>
    </source>
</evidence>
<dbReference type="EMBL" id="JAQQFM010000010">
    <property type="protein sequence ID" value="MFL9926800.1"/>
    <property type="molecule type" value="Genomic_DNA"/>
</dbReference>
<dbReference type="RefSeq" id="WP_408160020.1">
    <property type="nucleotide sequence ID" value="NZ_JAQQFM010000010.1"/>
</dbReference>